<organism evidence="1 2">
    <name type="scientific">Leptospira ryugenii</name>
    <dbReference type="NCBI Taxonomy" id="1917863"/>
    <lineage>
        <taxon>Bacteria</taxon>
        <taxon>Pseudomonadati</taxon>
        <taxon>Spirochaetota</taxon>
        <taxon>Spirochaetia</taxon>
        <taxon>Leptospirales</taxon>
        <taxon>Leptospiraceae</taxon>
        <taxon>Leptospira</taxon>
    </lineage>
</organism>
<comment type="caution">
    <text evidence="1">The sequence shown here is derived from an EMBL/GenBank/DDBJ whole genome shotgun (WGS) entry which is preliminary data.</text>
</comment>
<dbReference type="OrthoDB" id="9835425at2"/>
<evidence type="ECO:0000313" key="1">
    <source>
        <dbReference type="EMBL" id="GBF51883.1"/>
    </source>
</evidence>
<dbReference type="RefSeq" id="WP_108978273.1">
    <property type="nucleotide sequence ID" value="NZ_BFBB01000009.1"/>
</dbReference>
<protein>
    <submittedName>
        <fullName evidence="1">Uncharacterized protein</fullName>
    </submittedName>
</protein>
<accession>A0A2P2E4S9</accession>
<reference evidence="1 2" key="1">
    <citation type="submission" date="2018-02" db="EMBL/GenBank/DDBJ databases">
        <title>Novel Leptospira species isolated from soil and water in Japan.</title>
        <authorList>
            <person name="Nakao R."/>
            <person name="Masuzawa T."/>
        </authorList>
    </citation>
    <scope>NUCLEOTIDE SEQUENCE [LARGE SCALE GENOMIC DNA]</scope>
    <source>
        <strain evidence="1 2">YH101</strain>
    </source>
</reference>
<dbReference type="EMBL" id="BFBB01000009">
    <property type="protein sequence ID" value="GBF51883.1"/>
    <property type="molecule type" value="Genomic_DNA"/>
</dbReference>
<evidence type="ECO:0000313" key="2">
    <source>
        <dbReference type="Proteomes" id="UP000245133"/>
    </source>
</evidence>
<name>A0A2P2E4S9_9LEPT</name>
<sequence length="137" mass="15721">MKLEYYTKGPNRVVVRSVGELSRIHSALDFHFKDEALLFLEYYSARLGIVKVNFQTKEISGNVWETSEAAQSASNINYHYTGFLLQGQLTATAKEAILSSVLFDIQDPNLEFMIEKRESKARILTHIQSKYTFTEHP</sequence>
<keyword evidence="2" id="KW-1185">Reference proteome</keyword>
<dbReference type="Proteomes" id="UP000245133">
    <property type="component" value="Unassembled WGS sequence"/>
</dbReference>
<dbReference type="AlphaFoldDB" id="A0A2P2E4S9"/>
<gene>
    <name evidence="1" type="ORF">LPTSP4_34210</name>
</gene>
<proteinExistence type="predicted"/>